<proteinExistence type="predicted"/>
<dbReference type="EMBL" id="JACHJR010000001">
    <property type="protein sequence ID" value="MBB4947949.1"/>
    <property type="molecule type" value="Genomic_DNA"/>
</dbReference>
<dbReference type="GO" id="GO:0016887">
    <property type="term" value="F:ATP hydrolysis activity"/>
    <property type="evidence" value="ECO:0007669"/>
    <property type="project" value="InterPro"/>
</dbReference>
<dbReference type="Gene3D" id="3.40.50.300">
    <property type="entry name" value="P-loop containing nucleotide triphosphate hydrolases"/>
    <property type="match status" value="1"/>
</dbReference>
<dbReference type="RefSeq" id="WP_184916686.1">
    <property type="nucleotide sequence ID" value="NZ_JACHJR010000001.1"/>
</dbReference>
<dbReference type="FunFam" id="3.40.50.300:FF:000032">
    <property type="entry name" value="Export ABC transporter ATP-binding protein"/>
    <property type="match status" value="1"/>
</dbReference>
<reference evidence="5 6" key="1">
    <citation type="submission" date="2020-08" db="EMBL/GenBank/DDBJ databases">
        <title>Sequencing the genomes of 1000 actinobacteria strains.</title>
        <authorList>
            <person name="Klenk H.-P."/>
        </authorList>
    </citation>
    <scope>NUCLEOTIDE SEQUENCE [LARGE SCALE GENOMIC DNA]</scope>
    <source>
        <strain evidence="5 6">DSM 44786</strain>
    </source>
</reference>
<dbReference type="PROSITE" id="PS00211">
    <property type="entry name" value="ABC_TRANSPORTER_1"/>
    <property type="match status" value="1"/>
</dbReference>
<dbReference type="Pfam" id="PF00005">
    <property type="entry name" value="ABC_tran"/>
    <property type="match status" value="1"/>
</dbReference>
<organism evidence="5 6">
    <name type="scientific">Kitasatospora gansuensis</name>
    <dbReference type="NCBI Taxonomy" id="258050"/>
    <lineage>
        <taxon>Bacteria</taxon>
        <taxon>Bacillati</taxon>
        <taxon>Actinomycetota</taxon>
        <taxon>Actinomycetes</taxon>
        <taxon>Kitasatosporales</taxon>
        <taxon>Streptomycetaceae</taxon>
        <taxon>Kitasatospora</taxon>
    </lineage>
</organism>
<keyword evidence="1" id="KW-0813">Transport</keyword>
<dbReference type="InterPro" id="IPR017911">
    <property type="entry name" value="MacB-like_ATP-bd"/>
</dbReference>
<evidence type="ECO:0000256" key="3">
    <source>
        <dbReference type="ARBA" id="ARBA00022840"/>
    </source>
</evidence>
<dbReference type="GO" id="GO:0005886">
    <property type="term" value="C:plasma membrane"/>
    <property type="evidence" value="ECO:0007669"/>
    <property type="project" value="TreeGrafter"/>
</dbReference>
<evidence type="ECO:0000313" key="5">
    <source>
        <dbReference type="EMBL" id="MBB4947949.1"/>
    </source>
</evidence>
<keyword evidence="3 5" id="KW-0067">ATP-binding</keyword>
<dbReference type="PANTHER" id="PTHR24220">
    <property type="entry name" value="IMPORT ATP-BINDING PROTEIN"/>
    <property type="match status" value="1"/>
</dbReference>
<evidence type="ECO:0000256" key="1">
    <source>
        <dbReference type="ARBA" id="ARBA00022448"/>
    </source>
</evidence>
<evidence type="ECO:0000313" key="6">
    <source>
        <dbReference type="Proteomes" id="UP000573327"/>
    </source>
</evidence>
<dbReference type="InterPro" id="IPR003439">
    <property type="entry name" value="ABC_transporter-like_ATP-bd"/>
</dbReference>
<dbReference type="InterPro" id="IPR017871">
    <property type="entry name" value="ABC_transporter-like_CS"/>
</dbReference>
<protein>
    <submittedName>
        <fullName evidence="5">Putative ABC transport system ATP-binding protein</fullName>
    </submittedName>
</protein>
<dbReference type="Proteomes" id="UP000573327">
    <property type="component" value="Unassembled WGS sequence"/>
</dbReference>
<dbReference type="CDD" id="cd03255">
    <property type="entry name" value="ABC_MJ0796_LolCDE_FtsE"/>
    <property type="match status" value="1"/>
</dbReference>
<evidence type="ECO:0000256" key="2">
    <source>
        <dbReference type="ARBA" id="ARBA00022741"/>
    </source>
</evidence>
<feature type="domain" description="ABC transporter" evidence="4">
    <location>
        <begin position="8"/>
        <end position="243"/>
    </location>
</feature>
<dbReference type="SMART" id="SM00382">
    <property type="entry name" value="AAA"/>
    <property type="match status" value="1"/>
</dbReference>
<dbReference type="GO" id="GO:0022857">
    <property type="term" value="F:transmembrane transporter activity"/>
    <property type="evidence" value="ECO:0007669"/>
    <property type="project" value="UniProtKB-ARBA"/>
</dbReference>
<name>A0A7W7SCH2_9ACTN</name>
<evidence type="ECO:0000259" key="4">
    <source>
        <dbReference type="PROSITE" id="PS50893"/>
    </source>
</evidence>
<dbReference type="InterPro" id="IPR027417">
    <property type="entry name" value="P-loop_NTPase"/>
</dbReference>
<dbReference type="InterPro" id="IPR015854">
    <property type="entry name" value="ABC_transpr_LolD-like"/>
</dbReference>
<keyword evidence="2" id="KW-0547">Nucleotide-binding</keyword>
<keyword evidence="6" id="KW-1185">Reference proteome</keyword>
<dbReference type="PANTHER" id="PTHR24220:SF86">
    <property type="entry name" value="ABC TRANSPORTER ABCH.1"/>
    <property type="match status" value="1"/>
</dbReference>
<comment type="caution">
    <text evidence="5">The sequence shown here is derived from an EMBL/GenBank/DDBJ whole genome shotgun (WGS) entry which is preliminary data.</text>
</comment>
<dbReference type="PROSITE" id="PS50893">
    <property type="entry name" value="ABC_TRANSPORTER_2"/>
    <property type="match status" value="1"/>
</dbReference>
<accession>A0A7W7SCH2</accession>
<dbReference type="SUPFAM" id="SSF52540">
    <property type="entry name" value="P-loop containing nucleoside triphosphate hydrolases"/>
    <property type="match status" value="1"/>
</dbReference>
<sequence>MASKPPVIQLRGVAKRYGHGDATVHALRGPDGPDGSPLGVSLDIEEGDFVAVMGSSGSGKSTLMNILGCLDVPTSGRYLLDGTDVGHLDEHQLSLVRNRKIGFIFQSFNLVPRTTALAQVELPLAYAGVRSAERRRRALAALDRVGLADRAGHKPNELSGGQQQRVAVARALVTAPAMLLADEPTGNLDSRSTDEVLTIIEGLNRTGRTVVLITHEDEVAERAKRVIRLVDGAIASDVRQGVAV</sequence>
<dbReference type="GO" id="GO:0005524">
    <property type="term" value="F:ATP binding"/>
    <property type="evidence" value="ECO:0007669"/>
    <property type="project" value="UniProtKB-KW"/>
</dbReference>
<dbReference type="AlphaFoldDB" id="A0A7W7SCH2"/>
<dbReference type="InterPro" id="IPR003593">
    <property type="entry name" value="AAA+_ATPase"/>
</dbReference>
<gene>
    <name evidence="5" type="ORF">F4556_003484</name>
</gene>
<dbReference type="GO" id="GO:0098796">
    <property type="term" value="C:membrane protein complex"/>
    <property type="evidence" value="ECO:0007669"/>
    <property type="project" value="UniProtKB-ARBA"/>
</dbReference>